<organism evidence="1 2">
    <name type="scientific">Dryococelus australis</name>
    <dbReference type="NCBI Taxonomy" id="614101"/>
    <lineage>
        <taxon>Eukaryota</taxon>
        <taxon>Metazoa</taxon>
        <taxon>Ecdysozoa</taxon>
        <taxon>Arthropoda</taxon>
        <taxon>Hexapoda</taxon>
        <taxon>Insecta</taxon>
        <taxon>Pterygota</taxon>
        <taxon>Neoptera</taxon>
        <taxon>Polyneoptera</taxon>
        <taxon>Phasmatodea</taxon>
        <taxon>Verophasmatodea</taxon>
        <taxon>Anareolatae</taxon>
        <taxon>Phasmatidae</taxon>
        <taxon>Eurycanthinae</taxon>
        <taxon>Dryococelus</taxon>
    </lineage>
</organism>
<evidence type="ECO:0000313" key="1">
    <source>
        <dbReference type="EMBL" id="KAJ8890180.1"/>
    </source>
</evidence>
<reference evidence="1 2" key="1">
    <citation type="submission" date="2023-02" db="EMBL/GenBank/DDBJ databases">
        <title>LHISI_Scaffold_Assembly.</title>
        <authorList>
            <person name="Stuart O.P."/>
            <person name="Cleave R."/>
            <person name="Magrath M.J.L."/>
            <person name="Mikheyev A.S."/>
        </authorList>
    </citation>
    <scope>NUCLEOTIDE SEQUENCE [LARGE SCALE GENOMIC DNA]</scope>
    <source>
        <strain evidence="1">Daus_M_001</strain>
        <tissue evidence="1">Leg muscle</tissue>
    </source>
</reference>
<protein>
    <recommendedName>
        <fullName evidence="3">Vitellogenin</fullName>
    </recommendedName>
</protein>
<comment type="caution">
    <text evidence="1">The sequence shown here is derived from an EMBL/GenBank/DDBJ whole genome shotgun (WGS) entry which is preliminary data.</text>
</comment>
<gene>
    <name evidence="1" type="ORF">PR048_009687</name>
</gene>
<accession>A0ABQ9I0K4</accession>
<keyword evidence="2" id="KW-1185">Reference proteome</keyword>
<proteinExistence type="predicted"/>
<dbReference type="EMBL" id="JARBHB010000003">
    <property type="protein sequence ID" value="KAJ8890180.1"/>
    <property type="molecule type" value="Genomic_DNA"/>
</dbReference>
<sequence>MWQSAKQNTVSIVRQASLTDIQAYNTDGDEVIIAPVDKLTKGYLGNSYRLPENLLRDENESMKQTTPHMILQPMEISITSVGKKHVSGSQDGMCGSH</sequence>
<evidence type="ECO:0008006" key="3">
    <source>
        <dbReference type="Google" id="ProtNLM"/>
    </source>
</evidence>
<dbReference type="Proteomes" id="UP001159363">
    <property type="component" value="Chromosome 3"/>
</dbReference>
<name>A0ABQ9I0K4_9NEOP</name>
<evidence type="ECO:0000313" key="2">
    <source>
        <dbReference type="Proteomes" id="UP001159363"/>
    </source>
</evidence>